<dbReference type="GO" id="GO:0006412">
    <property type="term" value="P:translation"/>
    <property type="evidence" value="ECO:0007669"/>
    <property type="project" value="UniProtKB-UniRule"/>
</dbReference>
<evidence type="ECO:0000256" key="3">
    <source>
        <dbReference type="ARBA" id="ARBA00023274"/>
    </source>
</evidence>
<keyword evidence="8" id="KW-1185">Reference proteome</keyword>
<dbReference type="AlphaFoldDB" id="A0A7R6PMN2"/>
<proteinExistence type="inferred from homology"/>
<name>A0A7R6PMN2_9BACT</name>
<comment type="subunit">
    <text evidence="4">Part of the 50S ribosomal subunit. Contacts protein L32.</text>
</comment>
<dbReference type="GO" id="GO:0022625">
    <property type="term" value="C:cytosolic large ribosomal subunit"/>
    <property type="evidence" value="ECO:0007669"/>
    <property type="project" value="TreeGrafter"/>
</dbReference>
<feature type="compositionally biased region" description="Basic residues" evidence="6">
    <location>
        <begin position="152"/>
        <end position="161"/>
    </location>
</feature>
<comment type="similarity">
    <text evidence="1 4 5">Belongs to the bacterial ribosomal protein bL17 family.</text>
</comment>
<dbReference type="PANTHER" id="PTHR14413:SF16">
    <property type="entry name" value="LARGE RIBOSOMAL SUBUNIT PROTEIN BL17M"/>
    <property type="match status" value="1"/>
</dbReference>
<dbReference type="KEGG" id="thyd:TTHT_1390"/>
<evidence type="ECO:0000313" key="8">
    <source>
        <dbReference type="Proteomes" id="UP000595564"/>
    </source>
</evidence>
<feature type="compositionally biased region" description="Basic and acidic residues" evidence="6">
    <location>
        <begin position="136"/>
        <end position="151"/>
    </location>
</feature>
<protein>
    <recommendedName>
        <fullName evidence="4">Large ribosomal subunit protein bL17</fullName>
    </recommendedName>
</protein>
<reference evidence="7 8" key="1">
    <citation type="journal article" date="2012" name="Extremophiles">
        <title>Thermotomaculum hydrothermale gen. nov., sp. nov., a novel heterotrophic thermophile within the phylum Acidobacteria from a deep-sea hydrothermal vent chimney in the Southern Okinawa Trough.</title>
        <authorList>
            <person name="Izumi H."/>
            <person name="Nunoura T."/>
            <person name="Miyazaki M."/>
            <person name="Mino S."/>
            <person name="Toki T."/>
            <person name="Takai K."/>
            <person name="Sako Y."/>
            <person name="Sawabe T."/>
            <person name="Nakagawa S."/>
        </authorList>
    </citation>
    <scope>NUCLEOTIDE SEQUENCE [LARGE SCALE GENOMIC DNA]</scope>
    <source>
        <strain evidence="7 8">AC55</strain>
    </source>
</reference>
<dbReference type="Gene3D" id="3.90.1030.10">
    <property type="entry name" value="Ribosomal protein L17"/>
    <property type="match status" value="1"/>
</dbReference>
<dbReference type="EMBL" id="AP017470">
    <property type="protein sequence ID" value="BBB32902.1"/>
    <property type="molecule type" value="Genomic_DNA"/>
</dbReference>
<evidence type="ECO:0000313" key="7">
    <source>
        <dbReference type="EMBL" id="BBB32902.1"/>
    </source>
</evidence>
<dbReference type="NCBIfam" id="TIGR00059">
    <property type="entry name" value="L17"/>
    <property type="match status" value="1"/>
</dbReference>
<dbReference type="RefSeq" id="WP_201327204.1">
    <property type="nucleotide sequence ID" value="NZ_AP017470.1"/>
</dbReference>
<keyword evidence="3 4" id="KW-0687">Ribonucleoprotein</keyword>
<sequence length="182" mass="21277">MRHRKAGRKLGRNTNQRKMLLRNLAVSLIEHGSIVTTKAKAKELRRYVEKIITKVKHEDQSHAQRLVFKKLQNKEAVKKLFKEYRESFIDRPGGYTRIYLLGNRPGDAAEMAKISLILKGEVVVEEEPVVEEEVKEEVKEETKEEVKEEAPKKKRGRKPKAEKKEEEKSEAEEVKEEKEDKE</sequence>
<dbReference type="HAMAP" id="MF_01368">
    <property type="entry name" value="Ribosomal_bL17"/>
    <property type="match status" value="1"/>
</dbReference>
<evidence type="ECO:0000256" key="4">
    <source>
        <dbReference type="HAMAP-Rule" id="MF_01368"/>
    </source>
</evidence>
<gene>
    <name evidence="4 7" type="primary">rplQ</name>
    <name evidence="7" type="ORF">TTHT_1390</name>
</gene>
<feature type="compositionally biased region" description="Basic and acidic residues" evidence="6">
    <location>
        <begin position="162"/>
        <end position="182"/>
    </location>
</feature>
<dbReference type="Proteomes" id="UP000595564">
    <property type="component" value="Chromosome"/>
</dbReference>
<dbReference type="GO" id="GO:0003735">
    <property type="term" value="F:structural constituent of ribosome"/>
    <property type="evidence" value="ECO:0007669"/>
    <property type="project" value="InterPro"/>
</dbReference>
<feature type="region of interest" description="Disordered" evidence="6">
    <location>
        <begin position="134"/>
        <end position="182"/>
    </location>
</feature>
<evidence type="ECO:0000256" key="6">
    <source>
        <dbReference type="SAM" id="MobiDB-lite"/>
    </source>
</evidence>
<dbReference type="PANTHER" id="PTHR14413">
    <property type="entry name" value="RIBOSOMAL PROTEIN L17"/>
    <property type="match status" value="1"/>
</dbReference>
<organism evidence="7 8">
    <name type="scientific">Thermotomaculum hydrothermale</name>
    <dbReference type="NCBI Taxonomy" id="981385"/>
    <lineage>
        <taxon>Bacteria</taxon>
        <taxon>Pseudomonadati</taxon>
        <taxon>Acidobacteriota</taxon>
        <taxon>Holophagae</taxon>
        <taxon>Thermotomaculales</taxon>
        <taxon>Thermotomaculaceae</taxon>
        <taxon>Thermotomaculum</taxon>
    </lineage>
</organism>
<evidence type="ECO:0000256" key="2">
    <source>
        <dbReference type="ARBA" id="ARBA00022980"/>
    </source>
</evidence>
<evidence type="ECO:0000256" key="1">
    <source>
        <dbReference type="ARBA" id="ARBA00008777"/>
    </source>
</evidence>
<dbReference type="InterPro" id="IPR036373">
    <property type="entry name" value="Ribosomal_bL17_sf"/>
</dbReference>
<dbReference type="SUPFAM" id="SSF64263">
    <property type="entry name" value="Prokaryotic ribosomal protein L17"/>
    <property type="match status" value="1"/>
</dbReference>
<dbReference type="Pfam" id="PF01196">
    <property type="entry name" value="Ribosomal_L17"/>
    <property type="match status" value="1"/>
</dbReference>
<dbReference type="InterPro" id="IPR000456">
    <property type="entry name" value="Ribosomal_bL17"/>
</dbReference>
<keyword evidence="2 4" id="KW-0689">Ribosomal protein</keyword>
<evidence type="ECO:0000256" key="5">
    <source>
        <dbReference type="RuleBase" id="RU000660"/>
    </source>
</evidence>
<accession>A0A7R6PMN2</accession>